<dbReference type="InterPro" id="IPR017039">
    <property type="entry name" value="Virul_fac_BrkB"/>
</dbReference>
<dbReference type="AlphaFoldDB" id="A0A7S6RCV0"/>
<feature type="transmembrane region" description="Helical" evidence="6">
    <location>
        <begin position="216"/>
        <end position="236"/>
    </location>
</feature>
<dbReference type="KEGG" id="aee:IM676_18370"/>
<keyword evidence="3 6" id="KW-0812">Transmembrane</keyword>
<keyword evidence="5 6" id="KW-0472">Membrane</keyword>
<proteinExistence type="predicted"/>
<dbReference type="PIRSF" id="PIRSF035875">
    <property type="entry name" value="RNase_BN"/>
    <property type="match status" value="1"/>
</dbReference>
<evidence type="ECO:0000256" key="5">
    <source>
        <dbReference type="ARBA" id="ARBA00023136"/>
    </source>
</evidence>
<organism evidence="7 8">
    <name type="scientific">Anabaenopsis elenkinii CCIBt3563</name>
    <dbReference type="NCBI Taxonomy" id="2779889"/>
    <lineage>
        <taxon>Bacteria</taxon>
        <taxon>Bacillati</taxon>
        <taxon>Cyanobacteriota</taxon>
        <taxon>Cyanophyceae</taxon>
        <taxon>Nostocales</taxon>
        <taxon>Nodulariaceae</taxon>
        <taxon>Anabaenopsis</taxon>
    </lineage>
</organism>
<dbReference type="Pfam" id="PF03631">
    <property type="entry name" value="Virul_fac_BrkB"/>
    <property type="match status" value="1"/>
</dbReference>
<gene>
    <name evidence="7" type="ORF">IM676_18370</name>
</gene>
<keyword evidence="2" id="KW-1003">Cell membrane</keyword>
<evidence type="ECO:0000256" key="6">
    <source>
        <dbReference type="SAM" id="Phobius"/>
    </source>
</evidence>
<accession>A0A7S6RCV0</accession>
<keyword evidence="8" id="KW-1185">Reference proteome</keyword>
<feature type="transmembrane region" description="Helical" evidence="6">
    <location>
        <begin position="30"/>
        <end position="53"/>
    </location>
</feature>
<dbReference type="EMBL" id="CP063311">
    <property type="protein sequence ID" value="QOV22593.1"/>
    <property type="molecule type" value="Genomic_DNA"/>
</dbReference>
<dbReference type="Proteomes" id="UP000593846">
    <property type="component" value="Chromosome"/>
</dbReference>
<keyword evidence="4 6" id="KW-1133">Transmembrane helix</keyword>
<protein>
    <submittedName>
        <fullName evidence="7">YihY/virulence factor BrkB family protein</fullName>
    </submittedName>
</protein>
<evidence type="ECO:0000313" key="8">
    <source>
        <dbReference type="Proteomes" id="UP000593846"/>
    </source>
</evidence>
<dbReference type="PANTHER" id="PTHR30213:SF1">
    <property type="entry name" value="INNER MEMBRANE PROTEIN YHJD"/>
    <property type="match status" value="1"/>
</dbReference>
<evidence type="ECO:0000256" key="3">
    <source>
        <dbReference type="ARBA" id="ARBA00022692"/>
    </source>
</evidence>
<feature type="transmembrane region" description="Helical" evidence="6">
    <location>
        <begin position="139"/>
        <end position="163"/>
    </location>
</feature>
<feature type="transmembrane region" description="Helical" evidence="6">
    <location>
        <begin position="183"/>
        <end position="204"/>
    </location>
</feature>
<feature type="transmembrane region" description="Helical" evidence="6">
    <location>
        <begin position="96"/>
        <end position="118"/>
    </location>
</feature>
<dbReference type="GO" id="GO:0005886">
    <property type="term" value="C:plasma membrane"/>
    <property type="evidence" value="ECO:0007669"/>
    <property type="project" value="UniProtKB-SubCell"/>
</dbReference>
<comment type="subcellular location">
    <subcellularLocation>
        <location evidence="1">Cell membrane</location>
        <topology evidence="1">Multi-pass membrane protein</topology>
    </subcellularLocation>
</comment>
<name>A0A7S6RCV0_9CYAN</name>
<dbReference type="RefSeq" id="WP_200988215.1">
    <property type="nucleotide sequence ID" value="NZ_CP063311.1"/>
</dbReference>
<evidence type="ECO:0000313" key="7">
    <source>
        <dbReference type="EMBL" id="QOV22593.1"/>
    </source>
</evidence>
<reference evidence="8" key="1">
    <citation type="submission" date="2020-10" db="EMBL/GenBank/DDBJ databases">
        <title>Genome-based taxonomic classification of the species Anabaenopsis elenkinii.</title>
        <authorList>
            <person name="Delbaje E."/>
            <person name="Andreote A.P.D."/>
            <person name="Pellegrinetti T.A."/>
            <person name="Cruz R.B."/>
            <person name="Branco L.H.Z."/>
            <person name="Fiore M.F."/>
        </authorList>
    </citation>
    <scope>NUCLEOTIDE SEQUENCE [LARGE SCALE GENOMIC DNA]</scope>
    <source>
        <strain evidence="8">CCIBt3563</strain>
    </source>
</reference>
<dbReference type="PANTHER" id="PTHR30213">
    <property type="entry name" value="INNER MEMBRANE PROTEIN YHJD"/>
    <property type="match status" value="1"/>
</dbReference>
<evidence type="ECO:0000256" key="4">
    <source>
        <dbReference type="ARBA" id="ARBA00022989"/>
    </source>
</evidence>
<sequence length="300" mass="33706">MMTFRKIRRLLAEIASEWQTNEVSLLASSLAYYAVFSLAPLLGLVIMIVGAIFGEAVVQEEVVYRLRELFGQEGAELISTAIANLKVDYRQLTFTVFFNLIFLLFGATGVFTQIQTALDRIWEVKPAPRRKIFHLLRKRLLCFLMVLVIALLLILFFIANAILTSLVAFFNELFPGLGYISQFISLLITFGGTTLIFTMMYSILPDADIAWRDTIVGALITSVLFLVGQYFFGLFLSRTDFGSAYGVAGSFVIVITWIFYAAHILFLGAEFTKVYAKQRGSAIVPCEYAVKVSPENQDNR</sequence>
<evidence type="ECO:0000256" key="2">
    <source>
        <dbReference type="ARBA" id="ARBA00022475"/>
    </source>
</evidence>
<evidence type="ECO:0000256" key="1">
    <source>
        <dbReference type="ARBA" id="ARBA00004651"/>
    </source>
</evidence>
<feature type="transmembrane region" description="Helical" evidence="6">
    <location>
        <begin position="248"/>
        <end position="269"/>
    </location>
</feature>